<dbReference type="GO" id="GO:0016301">
    <property type="term" value="F:kinase activity"/>
    <property type="evidence" value="ECO:0007669"/>
    <property type="project" value="UniProtKB-KW"/>
</dbReference>
<dbReference type="InterPro" id="IPR000014">
    <property type="entry name" value="PAS"/>
</dbReference>
<dbReference type="SUPFAM" id="SSF55785">
    <property type="entry name" value="PYP-like sensor domain (PAS domain)"/>
    <property type="match status" value="1"/>
</dbReference>
<dbReference type="InterPro" id="IPR000160">
    <property type="entry name" value="GGDEF_dom"/>
</dbReference>
<dbReference type="CDD" id="cd00130">
    <property type="entry name" value="PAS"/>
    <property type="match status" value="1"/>
</dbReference>
<dbReference type="InterPro" id="IPR043128">
    <property type="entry name" value="Rev_trsase/Diguanyl_cyclase"/>
</dbReference>
<dbReference type="CDD" id="cd01949">
    <property type="entry name" value="GGDEF"/>
    <property type="match status" value="1"/>
</dbReference>
<dbReference type="PANTHER" id="PTHR44757:SF2">
    <property type="entry name" value="BIOFILM ARCHITECTURE MAINTENANCE PROTEIN MBAA"/>
    <property type="match status" value="1"/>
</dbReference>
<dbReference type="InterPro" id="IPR000700">
    <property type="entry name" value="PAS-assoc_C"/>
</dbReference>
<sequence length="299" mass="33511">MIPPENYRADFMQAVINAAPTPIFYKDAEGRYLGCNKAFEEYIGLSRGQLIGKSVFELFDEELARVYFEADNALFERKGTQIYEAKVDYADGSTHDVMFHKAYFHAQDEGVEGIVGSILDITERKKAEELLEQLALTDSLTGLDNRYSLMKSLQHSLLRQHRENFTLAFLMLDLDGFKQINDNYGHPVGDTLLIEVAKKLKSNFRESDVIARVGGDEFSVILENISSTESLTRLVNKVLAEFREPFVIDNKKLTIGVSIGIAVSSSIECSSEDIIKQADAALYQVKNSGKGSYHLTVVN</sequence>
<dbReference type="NCBIfam" id="TIGR00254">
    <property type="entry name" value="GGDEF"/>
    <property type="match status" value="1"/>
</dbReference>
<dbReference type="FunFam" id="3.30.70.270:FF:000001">
    <property type="entry name" value="Diguanylate cyclase domain protein"/>
    <property type="match status" value="1"/>
</dbReference>
<feature type="domain" description="PAC" evidence="3">
    <location>
        <begin position="81"/>
        <end position="133"/>
    </location>
</feature>
<evidence type="ECO:0000259" key="2">
    <source>
        <dbReference type="PROSITE" id="PS50112"/>
    </source>
</evidence>
<evidence type="ECO:0000256" key="1">
    <source>
        <dbReference type="ARBA" id="ARBA00001946"/>
    </source>
</evidence>
<keyword evidence="5" id="KW-0808">Transferase</keyword>
<evidence type="ECO:0000313" key="6">
    <source>
        <dbReference type="Proteomes" id="UP000243053"/>
    </source>
</evidence>
<dbReference type="AlphaFoldDB" id="A0A1Y5EGZ2"/>
<dbReference type="PROSITE" id="PS50113">
    <property type="entry name" value="PAC"/>
    <property type="match status" value="1"/>
</dbReference>
<accession>A0A1Y5EGZ2</accession>
<dbReference type="Gene3D" id="3.30.450.20">
    <property type="entry name" value="PAS domain"/>
    <property type="match status" value="1"/>
</dbReference>
<name>A0A1Y5EGZ2_COLPS</name>
<keyword evidence="5" id="KW-0418">Kinase</keyword>
<feature type="domain" description="GGDEF" evidence="4">
    <location>
        <begin position="165"/>
        <end position="298"/>
    </location>
</feature>
<proteinExistence type="predicted"/>
<dbReference type="SMART" id="SM00267">
    <property type="entry name" value="GGDEF"/>
    <property type="match status" value="1"/>
</dbReference>
<dbReference type="InterPro" id="IPR013656">
    <property type="entry name" value="PAS_4"/>
</dbReference>
<protein>
    <submittedName>
        <fullName evidence="5">Histidine kinase</fullName>
    </submittedName>
</protein>
<evidence type="ECO:0000259" key="4">
    <source>
        <dbReference type="PROSITE" id="PS50887"/>
    </source>
</evidence>
<dbReference type="SMART" id="SM00091">
    <property type="entry name" value="PAS"/>
    <property type="match status" value="1"/>
</dbReference>
<dbReference type="NCBIfam" id="TIGR00229">
    <property type="entry name" value="sensory_box"/>
    <property type="match status" value="1"/>
</dbReference>
<organism evidence="5 6">
    <name type="scientific">Colwellia psychrerythraea</name>
    <name type="common">Vibrio psychroerythus</name>
    <dbReference type="NCBI Taxonomy" id="28229"/>
    <lineage>
        <taxon>Bacteria</taxon>
        <taxon>Pseudomonadati</taxon>
        <taxon>Pseudomonadota</taxon>
        <taxon>Gammaproteobacteria</taxon>
        <taxon>Alteromonadales</taxon>
        <taxon>Colwelliaceae</taxon>
        <taxon>Colwellia</taxon>
    </lineage>
</organism>
<dbReference type="InterPro" id="IPR029787">
    <property type="entry name" value="Nucleotide_cyclase"/>
</dbReference>
<dbReference type="PROSITE" id="PS50112">
    <property type="entry name" value="PAS"/>
    <property type="match status" value="1"/>
</dbReference>
<feature type="domain" description="PAS" evidence="2">
    <location>
        <begin position="8"/>
        <end position="62"/>
    </location>
</feature>
<dbReference type="SUPFAM" id="SSF55073">
    <property type="entry name" value="Nucleotide cyclase"/>
    <property type="match status" value="1"/>
</dbReference>
<comment type="caution">
    <text evidence="5">The sequence shown here is derived from an EMBL/GenBank/DDBJ whole genome shotgun (WGS) entry which is preliminary data.</text>
</comment>
<reference evidence="6" key="1">
    <citation type="journal article" date="2017" name="Proc. Natl. Acad. Sci. U.S.A.">
        <title>Simulation of Deepwater Horizon oil plume reveals substrate specialization within a complex community of hydrocarbon degraders.</title>
        <authorList>
            <person name="Hu P."/>
            <person name="Dubinsky E.A."/>
            <person name="Probst A.J."/>
            <person name="Wang J."/>
            <person name="Sieber C.M.K."/>
            <person name="Tom L.M."/>
            <person name="Gardinali P."/>
            <person name="Banfield J.F."/>
            <person name="Atlas R.M."/>
            <person name="Andersen G.L."/>
        </authorList>
    </citation>
    <scope>NUCLEOTIDE SEQUENCE [LARGE SCALE GENOMIC DNA]</scope>
</reference>
<dbReference type="Pfam" id="PF00990">
    <property type="entry name" value="GGDEF"/>
    <property type="match status" value="1"/>
</dbReference>
<evidence type="ECO:0000313" key="5">
    <source>
        <dbReference type="EMBL" id="OUR80404.1"/>
    </source>
</evidence>
<dbReference type="Pfam" id="PF08448">
    <property type="entry name" value="PAS_4"/>
    <property type="match status" value="1"/>
</dbReference>
<dbReference type="PANTHER" id="PTHR44757">
    <property type="entry name" value="DIGUANYLATE CYCLASE DGCP"/>
    <property type="match status" value="1"/>
</dbReference>
<dbReference type="Proteomes" id="UP000243053">
    <property type="component" value="Unassembled WGS sequence"/>
</dbReference>
<dbReference type="EMBL" id="MAAF01000063">
    <property type="protein sequence ID" value="OUR80404.1"/>
    <property type="molecule type" value="Genomic_DNA"/>
</dbReference>
<gene>
    <name evidence="5" type="ORF">A9Q75_10525</name>
</gene>
<dbReference type="Gene3D" id="3.30.70.270">
    <property type="match status" value="1"/>
</dbReference>
<dbReference type="InterPro" id="IPR052155">
    <property type="entry name" value="Biofilm_reg_signaling"/>
</dbReference>
<dbReference type="PROSITE" id="PS50887">
    <property type="entry name" value="GGDEF"/>
    <property type="match status" value="1"/>
</dbReference>
<dbReference type="InterPro" id="IPR035965">
    <property type="entry name" value="PAS-like_dom_sf"/>
</dbReference>
<comment type="cofactor">
    <cofactor evidence="1">
        <name>Mg(2+)</name>
        <dbReference type="ChEBI" id="CHEBI:18420"/>
    </cofactor>
</comment>
<evidence type="ECO:0000259" key="3">
    <source>
        <dbReference type="PROSITE" id="PS50113"/>
    </source>
</evidence>